<name>Q9R4U0_STRRO</name>
<proteinExistence type="evidence at protein level"/>
<reference key="1">
    <citation type="journal article" date="1995" name="J. Bacteriol.">
        <title>Purification and characterization of 6-chlorohydroxyquinol 1,2-dioxygenase from Streptomyces rochei 303: comparison with an analogous enzyme from Azotobacter sp. strain GP1.</title>
        <authorList>
            <person name="Zaborina O."/>
            <person name="Latus M."/>
            <person name="Eberspacher J."/>
            <person name="Golovleva L.A."/>
            <person name="Lingens F."/>
        </authorList>
    </citation>
    <scope>PROTEIN SEQUENCE</scope>
</reference>
<sequence>MRNLTSNTITEAVISTMQTTK</sequence>
<dbReference type="AlphaFoldDB" id="Q9R4U0"/>
<evidence type="ECO:0000256" key="1">
    <source>
        <dbReference type="SAM" id="MobiDB-lite"/>
    </source>
</evidence>
<accession>Q9R4U0</accession>
<protein>
    <submittedName>
        <fullName>6-CHLOROHYDROXYQUINOL 1,2-dioxygenase</fullName>
    </submittedName>
</protein>
<organism>
    <name type="scientific">Streptomyces rochei</name>
    <name type="common">Streptomyces parvullus</name>
    <dbReference type="NCBI Taxonomy" id="1928"/>
    <lineage>
        <taxon>Bacteria</taxon>
        <taxon>Bacillati</taxon>
        <taxon>Actinomycetota</taxon>
        <taxon>Actinomycetes</taxon>
        <taxon>Kitasatosporales</taxon>
        <taxon>Streptomycetaceae</taxon>
        <taxon>Streptomyces</taxon>
        <taxon>Streptomyces rochei group</taxon>
    </lineage>
</organism>
<keyword id="KW-0903">Direct protein sequencing</keyword>
<feature type="region of interest" description="Disordered" evidence="1">
    <location>
        <begin position="1"/>
        <end position="21"/>
    </location>
</feature>